<keyword evidence="2 7" id="KW-0004">4Fe-4S</keyword>
<sequence>MISRRRFMSIVSVASVGALSVRTAAAAKLEENDPTAIALGYKADASKVDAKKYPAYKVGNTCANCTQYTAKAGAASGPCGAFGGKDVAAKGWCMAWVKKA</sequence>
<keyword evidence="8" id="KW-0732">Signal</keyword>
<dbReference type="InterPro" id="IPR006311">
    <property type="entry name" value="TAT_signal"/>
</dbReference>
<keyword evidence="6 7" id="KW-0411">Iron-sulfur</keyword>
<keyword evidence="4 7" id="KW-0249">Electron transport</keyword>
<proteinExistence type="inferred from homology"/>
<evidence type="ECO:0000313" key="10">
    <source>
        <dbReference type="EMBL" id="MEN3067132.1"/>
    </source>
</evidence>
<evidence type="ECO:0000256" key="7">
    <source>
        <dbReference type="RuleBase" id="RU000620"/>
    </source>
</evidence>
<keyword evidence="3 7" id="KW-0479">Metal-binding</keyword>
<organism evidence="10 11">
    <name type="scientific">Uliginosibacterium sediminicola</name>
    <dbReference type="NCBI Taxonomy" id="2024550"/>
    <lineage>
        <taxon>Bacteria</taxon>
        <taxon>Pseudomonadati</taxon>
        <taxon>Pseudomonadota</taxon>
        <taxon>Betaproteobacteria</taxon>
        <taxon>Rhodocyclales</taxon>
        <taxon>Zoogloeaceae</taxon>
        <taxon>Uliginosibacterium</taxon>
    </lineage>
</organism>
<evidence type="ECO:0000256" key="1">
    <source>
        <dbReference type="ARBA" id="ARBA00022448"/>
    </source>
</evidence>
<comment type="function">
    <text evidence="7">Specific class of high-redox-potential 4Fe-4S ferredoxins. Functions in anaerobic electron transport in most purple and in some other photosynthetic bacteria and in at least one genus (Paracoccus) of halophilic, denitrifying bacteria.</text>
</comment>
<comment type="subunit">
    <text evidence="7">Homodimer.</text>
</comment>
<feature type="domain" description="High potential iron-sulfur proteins family profile" evidence="9">
    <location>
        <begin position="23"/>
        <end position="100"/>
    </location>
</feature>
<comment type="caution">
    <text evidence="10">The sequence shown here is derived from an EMBL/GenBank/DDBJ whole genome shotgun (WGS) entry which is preliminary data.</text>
</comment>
<dbReference type="PROSITE" id="PS51318">
    <property type="entry name" value="TAT"/>
    <property type="match status" value="1"/>
</dbReference>
<dbReference type="InterPro" id="IPR036369">
    <property type="entry name" value="HIPIP_sf"/>
</dbReference>
<dbReference type="InterPro" id="IPR000170">
    <property type="entry name" value="High_potential_FeS_prot"/>
</dbReference>
<dbReference type="EMBL" id="JBDIVE010000001">
    <property type="protein sequence ID" value="MEN3067132.1"/>
    <property type="molecule type" value="Genomic_DNA"/>
</dbReference>
<reference evidence="10 11" key="1">
    <citation type="journal article" date="2018" name="Int. J. Syst. Evol. Microbiol.">
        <title>Uliginosibacterium sediminicola sp. nov., isolated from freshwater sediment.</title>
        <authorList>
            <person name="Hwang W.M."/>
            <person name="Kim S.M."/>
            <person name="Kang K."/>
            <person name="Ahn T.Y."/>
        </authorList>
    </citation>
    <scope>NUCLEOTIDE SEQUENCE [LARGE SCALE GENOMIC DNA]</scope>
    <source>
        <strain evidence="10 11">M1-21</strain>
    </source>
</reference>
<evidence type="ECO:0000259" key="9">
    <source>
        <dbReference type="PROSITE" id="PS51373"/>
    </source>
</evidence>
<evidence type="ECO:0000256" key="5">
    <source>
        <dbReference type="ARBA" id="ARBA00023004"/>
    </source>
</evidence>
<feature type="signal peptide" evidence="8">
    <location>
        <begin position="1"/>
        <end position="26"/>
    </location>
</feature>
<evidence type="ECO:0000313" key="11">
    <source>
        <dbReference type="Proteomes" id="UP001410394"/>
    </source>
</evidence>
<dbReference type="Proteomes" id="UP001410394">
    <property type="component" value="Unassembled WGS sequence"/>
</dbReference>
<evidence type="ECO:0000256" key="3">
    <source>
        <dbReference type="ARBA" id="ARBA00022723"/>
    </source>
</evidence>
<dbReference type="RefSeq" id="WP_345917900.1">
    <property type="nucleotide sequence ID" value="NZ_JBDIVE010000001.1"/>
</dbReference>
<name>A0ABU9YTV7_9RHOO</name>
<evidence type="ECO:0000256" key="8">
    <source>
        <dbReference type="SAM" id="SignalP"/>
    </source>
</evidence>
<evidence type="ECO:0000256" key="4">
    <source>
        <dbReference type="ARBA" id="ARBA00022982"/>
    </source>
</evidence>
<dbReference type="Gene3D" id="4.10.490.10">
    <property type="entry name" value="High potential iron-sulphur protein"/>
    <property type="match status" value="1"/>
</dbReference>
<accession>A0ABU9YTV7</accession>
<dbReference type="PROSITE" id="PS51373">
    <property type="entry name" value="HIPIP"/>
    <property type="match status" value="1"/>
</dbReference>
<protein>
    <recommendedName>
        <fullName evidence="7">High-potential iron-sulfur protein</fullName>
        <shortName evidence="7">HiPIP</shortName>
    </recommendedName>
</protein>
<keyword evidence="1 7" id="KW-0813">Transport</keyword>
<keyword evidence="11" id="KW-1185">Reference proteome</keyword>
<gene>
    <name evidence="10" type="ORF">ABDB84_01505</name>
</gene>
<feature type="chain" id="PRO_5045649459" description="High-potential iron-sulfur protein" evidence="8">
    <location>
        <begin position="27"/>
        <end position="100"/>
    </location>
</feature>
<evidence type="ECO:0000256" key="2">
    <source>
        <dbReference type="ARBA" id="ARBA00022485"/>
    </source>
</evidence>
<dbReference type="Pfam" id="PF01355">
    <property type="entry name" value="HIPIP"/>
    <property type="match status" value="1"/>
</dbReference>
<comment type="similarity">
    <text evidence="7">Belongs to the high-potential iron-sulfur protein (HiPIP) family.</text>
</comment>
<keyword evidence="5 7" id="KW-0408">Iron</keyword>
<dbReference type="SUPFAM" id="SSF57652">
    <property type="entry name" value="HIPIP (high potential iron protein)"/>
    <property type="match status" value="1"/>
</dbReference>
<evidence type="ECO:0000256" key="6">
    <source>
        <dbReference type="ARBA" id="ARBA00023014"/>
    </source>
</evidence>